<comment type="caution">
    <text evidence="2">The sequence shown here is derived from an EMBL/GenBank/DDBJ whole genome shotgun (WGS) entry which is preliminary data.</text>
</comment>
<evidence type="ECO:0000313" key="2">
    <source>
        <dbReference type="EMBL" id="OPF81801.1"/>
    </source>
</evidence>
<accession>A0A1V4D8S2</accession>
<sequence>MIINGAVLIAVLEADLGPHRTIGKLRVLRPLLMTAAIVPLFIKSPATHGTGLALELAAVVAGLLVGLLATALTTVYASPTTGSPVSRAGLGYAALWIAVIGARAAFSYGSEHWFAQRLGHWMADHRVTPDALTDALLLMAVAMTLTRTLTLATRAATTVRRAPVTGPAAQ</sequence>
<reference evidence="2" key="1">
    <citation type="submission" date="2016-12" db="EMBL/GenBank/DDBJ databases">
        <title>Genome sequence of Streptomyces antioxidans MUSC 164.</title>
        <authorList>
            <person name="Lee L.-H."/>
            <person name="Ser H.-L."/>
        </authorList>
    </citation>
    <scope>NUCLEOTIDE SEQUENCE [LARGE SCALE GENOMIC DNA]</scope>
    <source>
        <strain evidence="2">MUSC 164</strain>
    </source>
</reference>
<keyword evidence="1" id="KW-1133">Transmembrane helix</keyword>
<dbReference type="Proteomes" id="UP000033615">
    <property type="component" value="Unassembled WGS sequence"/>
</dbReference>
<keyword evidence="1" id="KW-0472">Membrane</keyword>
<keyword evidence="1" id="KW-0812">Transmembrane</keyword>
<organism evidence="2 3">
    <name type="scientific">Streptomyces antioxidans</name>
    <dbReference type="NCBI Taxonomy" id="1507734"/>
    <lineage>
        <taxon>Bacteria</taxon>
        <taxon>Bacillati</taxon>
        <taxon>Actinomycetota</taxon>
        <taxon>Actinomycetes</taxon>
        <taxon>Kitasatosporales</taxon>
        <taxon>Streptomycetaceae</taxon>
        <taxon>Streptomyces</taxon>
    </lineage>
</organism>
<name>A0A1V4D8S2_9ACTN</name>
<gene>
    <name evidence="2" type="ORF">VT50_0209075</name>
</gene>
<evidence type="ECO:0000313" key="3">
    <source>
        <dbReference type="Proteomes" id="UP000033615"/>
    </source>
</evidence>
<feature type="transmembrane region" description="Helical" evidence="1">
    <location>
        <begin position="89"/>
        <end position="108"/>
    </location>
</feature>
<feature type="transmembrane region" description="Helical" evidence="1">
    <location>
        <begin position="52"/>
        <end position="77"/>
    </location>
</feature>
<dbReference type="AlphaFoldDB" id="A0A1V4D8S2"/>
<proteinExistence type="predicted"/>
<protein>
    <recommendedName>
        <fullName evidence="4">DUF1453 domain-containing protein</fullName>
    </recommendedName>
</protein>
<evidence type="ECO:0000256" key="1">
    <source>
        <dbReference type="SAM" id="Phobius"/>
    </source>
</evidence>
<dbReference type="EMBL" id="LAKD02000018">
    <property type="protein sequence ID" value="OPF81801.1"/>
    <property type="molecule type" value="Genomic_DNA"/>
</dbReference>
<evidence type="ECO:0008006" key="4">
    <source>
        <dbReference type="Google" id="ProtNLM"/>
    </source>
</evidence>
<keyword evidence="3" id="KW-1185">Reference proteome</keyword>